<comment type="caution">
    <text evidence="2">The sequence shown here is derived from an EMBL/GenBank/DDBJ whole genome shotgun (WGS) entry which is preliminary data.</text>
</comment>
<reference evidence="2" key="1">
    <citation type="submission" date="2021-06" db="EMBL/GenBank/DDBJ databases">
        <title>44 bacteria genomes isolated from Dapeng, Shenzhen.</title>
        <authorList>
            <person name="Zheng W."/>
            <person name="Yu S."/>
            <person name="Huang Y."/>
        </authorList>
    </citation>
    <scope>NUCLEOTIDE SEQUENCE</scope>
    <source>
        <strain evidence="2">DP5N28-2</strain>
    </source>
</reference>
<protein>
    <submittedName>
        <fullName evidence="2">Uncharacterized protein</fullName>
    </submittedName>
</protein>
<dbReference type="AlphaFoldDB" id="A0A953HSR8"/>
<dbReference type="RefSeq" id="WP_222579186.1">
    <property type="nucleotide sequence ID" value="NZ_JAHVHU010000005.1"/>
</dbReference>
<dbReference type="EMBL" id="JAHVHU010000005">
    <property type="protein sequence ID" value="MBY5957670.1"/>
    <property type="molecule type" value="Genomic_DNA"/>
</dbReference>
<keyword evidence="3" id="KW-1185">Reference proteome</keyword>
<organism evidence="2 3">
    <name type="scientific">Membranihabitans marinus</name>
    <dbReference type="NCBI Taxonomy" id="1227546"/>
    <lineage>
        <taxon>Bacteria</taxon>
        <taxon>Pseudomonadati</taxon>
        <taxon>Bacteroidota</taxon>
        <taxon>Saprospiria</taxon>
        <taxon>Saprospirales</taxon>
        <taxon>Saprospiraceae</taxon>
        <taxon>Membranihabitans</taxon>
    </lineage>
</organism>
<name>A0A953HSR8_9BACT</name>
<accession>A0A953HSR8</accession>
<gene>
    <name evidence="2" type="ORF">KUV50_05985</name>
</gene>
<evidence type="ECO:0000256" key="1">
    <source>
        <dbReference type="SAM" id="SignalP"/>
    </source>
</evidence>
<keyword evidence="1" id="KW-0732">Signal</keyword>
<evidence type="ECO:0000313" key="3">
    <source>
        <dbReference type="Proteomes" id="UP000753961"/>
    </source>
</evidence>
<sequence length="205" mass="22477">MKNTMKIFTYLLTVLFLCGFMMPSMAQSGTDDFPTDDVQIKLAIKSAPSDKAEGAKVLGYNKKGEIVVLRQGTNDLVCLADDPFKKDIHTACYFKELEPFMARGRELKAEGVSTKEMRKIRGEEAASGKLQLPEKPATLFVFDADEEAVDLSTGDVAESRIRSVIYVPYLTGEESGLPTKPVGGGLPWLMDAGTHRAHIMITPAK</sequence>
<evidence type="ECO:0000313" key="2">
    <source>
        <dbReference type="EMBL" id="MBY5957670.1"/>
    </source>
</evidence>
<feature type="signal peptide" evidence="1">
    <location>
        <begin position="1"/>
        <end position="26"/>
    </location>
</feature>
<feature type="chain" id="PRO_5038143723" evidence="1">
    <location>
        <begin position="27"/>
        <end position="205"/>
    </location>
</feature>
<proteinExistence type="predicted"/>
<dbReference type="Proteomes" id="UP000753961">
    <property type="component" value="Unassembled WGS sequence"/>
</dbReference>